<dbReference type="Proteomes" id="UP001157091">
    <property type="component" value="Unassembled WGS sequence"/>
</dbReference>
<evidence type="ECO:0000259" key="3">
    <source>
        <dbReference type="PROSITE" id="PS51176"/>
    </source>
</evidence>
<proteinExistence type="inferred from homology"/>
<dbReference type="InterPro" id="IPR008927">
    <property type="entry name" value="6-PGluconate_DH-like_C_sf"/>
</dbReference>
<organism evidence="4 5">
    <name type="scientific">Luteimicrobium album</name>
    <dbReference type="NCBI Taxonomy" id="1054550"/>
    <lineage>
        <taxon>Bacteria</taxon>
        <taxon>Bacillati</taxon>
        <taxon>Actinomycetota</taxon>
        <taxon>Actinomycetes</taxon>
        <taxon>Micrococcales</taxon>
        <taxon>Luteimicrobium</taxon>
    </lineage>
</organism>
<dbReference type="Pfam" id="PF02153">
    <property type="entry name" value="PDH_N"/>
    <property type="match status" value="1"/>
</dbReference>
<dbReference type="Gene3D" id="1.10.3660.10">
    <property type="entry name" value="6-phosphogluconate dehydrogenase C-terminal like domain"/>
    <property type="match status" value="1"/>
</dbReference>
<evidence type="ECO:0000313" key="5">
    <source>
        <dbReference type="Proteomes" id="UP001157091"/>
    </source>
</evidence>
<dbReference type="InterPro" id="IPR046825">
    <property type="entry name" value="PDH_C"/>
</dbReference>
<dbReference type="SUPFAM" id="SSF48179">
    <property type="entry name" value="6-phosphogluconate dehydrogenase C-terminal domain-like"/>
    <property type="match status" value="1"/>
</dbReference>
<comment type="caution">
    <text evidence="4">The sequence shown here is derived from an EMBL/GenBank/DDBJ whole genome shotgun (WGS) entry which is preliminary data.</text>
</comment>
<dbReference type="InterPro" id="IPR036291">
    <property type="entry name" value="NAD(P)-bd_dom_sf"/>
</dbReference>
<name>A0ABQ6HY24_9MICO</name>
<feature type="domain" description="Prephenate/arogenate dehydrogenase" evidence="3">
    <location>
        <begin position="12"/>
        <end position="303"/>
    </location>
</feature>
<accession>A0ABQ6HY24</accession>
<reference evidence="5" key="1">
    <citation type="journal article" date="2019" name="Int. J. Syst. Evol. Microbiol.">
        <title>The Global Catalogue of Microorganisms (GCM) 10K type strain sequencing project: providing services to taxonomists for standard genome sequencing and annotation.</title>
        <authorList>
            <consortium name="The Broad Institute Genomics Platform"/>
            <consortium name="The Broad Institute Genome Sequencing Center for Infectious Disease"/>
            <person name="Wu L."/>
            <person name="Ma J."/>
        </authorList>
    </citation>
    <scope>NUCLEOTIDE SEQUENCE [LARGE SCALE GENOMIC DNA]</scope>
    <source>
        <strain evidence="5">NBRC 106348</strain>
    </source>
</reference>
<evidence type="ECO:0000313" key="4">
    <source>
        <dbReference type="EMBL" id="GMA22399.1"/>
    </source>
</evidence>
<dbReference type="PANTHER" id="PTHR21363">
    <property type="entry name" value="PREPHENATE DEHYDROGENASE"/>
    <property type="match status" value="1"/>
</dbReference>
<keyword evidence="5" id="KW-1185">Reference proteome</keyword>
<dbReference type="InterPro" id="IPR003099">
    <property type="entry name" value="Prephen_DH"/>
</dbReference>
<dbReference type="SUPFAM" id="SSF51735">
    <property type="entry name" value="NAD(P)-binding Rossmann-fold domains"/>
    <property type="match status" value="1"/>
</dbReference>
<comment type="similarity">
    <text evidence="1">Belongs to the prephenate/arogenate dehydrogenase family.</text>
</comment>
<sequence length="349" mass="34851">MVTGVEAPLAVTRVGVVGLGLIGGSVARTLVAAGVDVVATDPDGATRAQAWDAGVRTVGSAAEVLVERPDVLVLAPPLAALPAVLAELAAELPRLVADGGPLPVLTDVGSVKAPVRAAARVAGLEDRYVGAHPMAGTEESGFAASRDDLLPGCTWAVTVAPTTAAGDLLRVLALIAGPLRGVARVVEDATHDAAVALVSHVPHVLATELLNLTTAAPARALALGLAAGSFRDGTRVARTDPRRTQAMVAGNADAVVGALRDATRHLDALADALEGGDDAAVTAFFDAADPVRAALAEAAAGDASPRTETVALGEPGWRERLVSLGAAGAVVARTGRDAITLAVPPPSPK</sequence>
<protein>
    <submittedName>
        <fullName evidence="4">Prephenate dehydrogenase</fullName>
    </submittedName>
</protein>
<dbReference type="EMBL" id="BSUK01000001">
    <property type="protein sequence ID" value="GMA22399.1"/>
    <property type="molecule type" value="Genomic_DNA"/>
</dbReference>
<dbReference type="Pfam" id="PF20463">
    <property type="entry name" value="PDH_C"/>
    <property type="match status" value="1"/>
</dbReference>
<keyword evidence="2" id="KW-0560">Oxidoreductase</keyword>
<dbReference type="PROSITE" id="PS51176">
    <property type="entry name" value="PDH_ADH"/>
    <property type="match status" value="1"/>
</dbReference>
<dbReference type="Gene3D" id="3.40.50.720">
    <property type="entry name" value="NAD(P)-binding Rossmann-like Domain"/>
    <property type="match status" value="1"/>
</dbReference>
<dbReference type="PANTHER" id="PTHR21363:SF0">
    <property type="entry name" value="PREPHENATE DEHYDROGENASE [NADP(+)]"/>
    <property type="match status" value="1"/>
</dbReference>
<dbReference type="InterPro" id="IPR046826">
    <property type="entry name" value="PDH_N"/>
</dbReference>
<dbReference type="InterPro" id="IPR050812">
    <property type="entry name" value="Preph/Arog_dehydrog"/>
</dbReference>
<evidence type="ECO:0000256" key="1">
    <source>
        <dbReference type="ARBA" id="ARBA00007964"/>
    </source>
</evidence>
<evidence type="ECO:0000256" key="2">
    <source>
        <dbReference type="ARBA" id="ARBA00023002"/>
    </source>
</evidence>
<gene>
    <name evidence="4" type="primary">tyrA</name>
    <name evidence="4" type="ORF">GCM10025864_01580</name>
</gene>